<dbReference type="EMBL" id="JANBPU010000710">
    <property type="protein sequence ID" value="KAJ1909663.1"/>
    <property type="molecule type" value="Genomic_DNA"/>
</dbReference>
<feature type="transmembrane region" description="Helical" evidence="2">
    <location>
        <begin position="75"/>
        <end position="94"/>
    </location>
</feature>
<feature type="compositionally biased region" description="Polar residues" evidence="1">
    <location>
        <begin position="191"/>
        <end position="200"/>
    </location>
</feature>
<name>A0A9W7ZNV6_9FUNG</name>
<keyword evidence="2" id="KW-1133">Transmembrane helix</keyword>
<feature type="transmembrane region" description="Helical" evidence="2">
    <location>
        <begin position="43"/>
        <end position="63"/>
    </location>
</feature>
<keyword evidence="4" id="KW-1185">Reference proteome</keyword>
<keyword evidence="2" id="KW-0472">Membrane</keyword>
<accession>A0A9W7ZNV6</accession>
<dbReference type="Proteomes" id="UP001150538">
    <property type="component" value="Unassembled WGS sequence"/>
</dbReference>
<protein>
    <recommendedName>
        <fullName evidence="5">MARVEL domain-containing protein</fullName>
    </recommendedName>
</protein>
<feature type="transmembrane region" description="Helical" evidence="2">
    <location>
        <begin position="127"/>
        <end position="145"/>
    </location>
</feature>
<dbReference type="AlphaFoldDB" id="A0A9W7ZNV6"/>
<organism evidence="3 4">
    <name type="scientific">Mycoemilia scoparia</name>
    <dbReference type="NCBI Taxonomy" id="417184"/>
    <lineage>
        <taxon>Eukaryota</taxon>
        <taxon>Fungi</taxon>
        <taxon>Fungi incertae sedis</taxon>
        <taxon>Zoopagomycota</taxon>
        <taxon>Kickxellomycotina</taxon>
        <taxon>Kickxellomycetes</taxon>
        <taxon>Kickxellales</taxon>
        <taxon>Kickxellaceae</taxon>
        <taxon>Mycoemilia</taxon>
    </lineage>
</organism>
<evidence type="ECO:0000313" key="3">
    <source>
        <dbReference type="EMBL" id="KAJ1909663.1"/>
    </source>
</evidence>
<evidence type="ECO:0008006" key="5">
    <source>
        <dbReference type="Google" id="ProtNLM"/>
    </source>
</evidence>
<evidence type="ECO:0000256" key="2">
    <source>
        <dbReference type="SAM" id="Phobius"/>
    </source>
</evidence>
<evidence type="ECO:0000256" key="1">
    <source>
        <dbReference type="SAM" id="MobiDB-lite"/>
    </source>
</evidence>
<reference evidence="3" key="1">
    <citation type="submission" date="2022-07" db="EMBL/GenBank/DDBJ databases">
        <title>Phylogenomic reconstructions and comparative analyses of Kickxellomycotina fungi.</title>
        <authorList>
            <person name="Reynolds N.K."/>
            <person name="Stajich J.E."/>
            <person name="Barry K."/>
            <person name="Grigoriev I.V."/>
            <person name="Crous P."/>
            <person name="Smith M.E."/>
        </authorList>
    </citation>
    <scope>NUCLEOTIDE SEQUENCE</scope>
    <source>
        <strain evidence="3">NBRC 100468</strain>
    </source>
</reference>
<gene>
    <name evidence="3" type="ORF">H4219_006368</name>
</gene>
<evidence type="ECO:0000313" key="4">
    <source>
        <dbReference type="Proteomes" id="UP001150538"/>
    </source>
</evidence>
<sequence>MVNFSGTIRTVFYGLSWLFAALSLALAAAVIQYFKERFRGVGIWIICWSCFTIIALPIAWATGTLKGLSGYRNPLAEILISGILAMAWLGGWVWNANSWAGFRCQPNRGSFYTARCNSNKANLAFNILTWMCLCMVAFCVLVGYYRENHHKDSHMVIQPPETATGNMGRMTRSSSSSMHNVAHTAGKEVPAQQQQYPAGN</sequence>
<proteinExistence type="predicted"/>
<comment type="caution">
    <text evidence="3">The sequence shown here is derived from an EMBL/GenBank/DDBJ whole genome shotgun (WGS) entry which is preliminary data.</text>
</comment>
<keyword evidence="2" id="KW-0812">Transmembrane</keyword>
<feature type="region of interest" description="Disordered" evidence="1">
    <location>
        <begin position="157"/>
        <end position="200"/>
    </location>
</feature>